<feature type="active site" evidence="5">
    <location>
        <position position="1939"/>
    </location>
</feature>
<dbReference type="SMART" id="SM00235">
    <property type="entry name" value="ZnMc"/>
    <property type="match status" value="6"/>
</dbReference>
<dbReference type="WBParaSite" id="TCONS_00014608.p1">
    <property type="protein sequence ID" value="TCONS_00014608.p1"/>
    <property type="gene ID" value="XLOC_009826"/>
</dbReference>
<feature type="binding site" evidence="5">
    <location>
        <position position="1099"/>
    </location>
    <ligand>
        <name>Zn(2+)</name>
        <dbReference type="ChEBI" id="CHEBI:29105"/>
        <note>catalytic</note>
    </ligand>
</feature>
<dbReference type="InterPro" id="IPR024079">
    <property type="entry name" value="MetalloPept_cat_dom_sf"/>
</dbReference>
<dbReference type="AlphaFoldDB" id="A0AAF5I3P8"/>
<organism evidence="8 9">
    <name type="scientific">Strongyloides stercoralis</name>
    <name type="common">Threadworm</name>
    <dbReference type="NCBI Taxonomy" id="6248"/>
    <lineage>
        <taxon>Eukaryota</taxon>
        <taxon>Metazoa</taxon>
        <taxon>Ecdysozoa</taxon>
        <taxon>Nematoda</taxon>
        <taxon>Chromadorea</taxon>
        <taxon>Rhabditida</taxon>
        <taxon>Tylenchina</taxon>
        <taxon>Panagrolaimomorpha</taxon>
        <taxon>Strongyloidoidea</taxon>
        <taxon>Strongyloididae</taxon>
        <taxon>Strongyloides</taxon>
    </lineage>
</organism>
<proteinExistence type="predicted"/>
<feature type="domain" description="Peptidase M12A" evidence="7">
    <location>
        <begin position="1363"/>
        <end position="1563"/>
    </location>
</feature>
<feature type="binding site" evidence="5">
    <location>
        <position position="1103"/>
    </location>
    <ligand>
        <name>Zn(2+)</name>
        <dbReference type="ChEBI" id="CHEBI:29105"/>
        <note>catalytic</note>
    </ligand>
</feature>
<feature type="domain" description="Peptidase M12A" evidence="7">
    <location>
        <begin position="1006"/>
        <end position="1208"/>
    </location>
</feature>
<sequence>MFGLFLIQETFAKKSLKMIVTVVKILIKLQILENLQYLKAKRINLWKARKNIPHSYISVNNDVIFIDSHNDFKRDIYTNNDPWISPINYCVDNSVNEANVKIAISAIENNTCVQFQKQTHCNDDRQEIIFKKGSICASWIGHVSGNHSQIINLTYDCNNRPLSILHEIGHALGLIHEQSRRDRDEFVEVDYNSLTSNQGHNFQVYKNSKYKNFTTSYDYASIMHYEPYSFATTWRWLLGYPVIKPKVHWQYSSMMGQRKKMTFNEFKKINLCYCDICKWIDDRTGKRKKNHRTPCRNSGYPDFNNCSKCICPTGYTGDYCQDIISSDESCGKTTFKVNDTGTLLILKGQKNCNIFLQAKDEGKKIELYILYANAPYEDKICTEDVGYQFKYRKDKGATGLLLCGPYIDNTKINSESDSILVMFKGNSGHISKNFLAVFSLISSNISNIYKNFWIAKRNLLRRHILGLIFQLDSACVSYIGNALGMYSQPISLSLKCLLNPYAILHEIGHALGLVHEHTRMDRDKFIEIDHNQLDNLGKYNFLIRNNSVYKNYSTSYDYASIMHYSPYDFGSFWKKLFRYPVMKSKLYEQYTWMMGQTEKMTFNDYKKINLCHLNNDVFFRDEHIDLKRDILKDFIIPWEFPIEYCVEDPVNKENVDKAIKEIEKNTCVTFTKKVNCVNTTKELIFRKADFCASHVGHAYKKYSQIINLSPDCYKNPYIILHEIGHALGLVHEHSRTDRDKYVTIDYGSVVKNEEGNFKIQTEKNYFNYSTTYDYSALMHYAPYDFATTLRWFFGFPVIKPKLFRQYSRMMGQRKKMTFNEYKRINLCYCNRCGWVSNSTGERNTSHETKCENAGYPNYKNCSRCVCPTGYEGKKCKQIVKNDSNCENTNFTVDANLSSFKIHGKKKCHILLQSKENTRIRLLITHAYAPYEDAICTEDVGFQFKYMKDKGTTGLLLCGSYIYNILLESESNSILVFYNGIDNHSLLAVNFQQINVILKDDHVDFKRDILKDSRNQWNLPIGYCVDDPVNKGNVKKAIKEIENNTCVTFEEKKSCDNTTQELIFKKADFCASNVGHASKNHSQIIWLSPNCYENPYIILHEIGHALGLIHEHSRTDRNKHVTIDFNSLDSNEEGNFEIQKKGNYLNYSTTYDYSALMHYAPYDFATFWRWLFGYPVIKPKVHWQYSRMMGQRKKMTFNEYKRINLCYCNDCKWVDDKTGKKVKNHTTKCRNGGYPNYTDCSKCICPTGYTGDNCEKIINSDSTCGKVKFDVNSTGTSLIFGNKTNCYIFLKAQNKEKKIELNILRANAPYKESICTEDVGYQFKYMNDKGTTGLLLCGTYIETVKLKSESDSILVFFKGEDGHSLLVISFKQKFPIEYCVEEPVNETNVKKAIEEIEKHTCVTFQPKEKCENNTQELVFKQADFCASHVGHVLRNHSQIIYLSQECYENPYLILHEIGHALGLVHEHARKDRDQYVTIDYDSLDNNEKKNFEIRTENFYFNYSTTYDYSALMHYAPYDFATFWRWLFGFPVIKPKLFWKYSRMMGQRKKMTFNEYKRINLCYCNWCDWVRNDTGKRITNHTTECKNGGYPNYKDCKKCVCPTGYTGNTCRDIVESDKECGNTTFKVNNTGSSLIFGNKTNCNIFLQAEDKKKIELFILYANAPHKESICTEDVGYQFKYMKDKGTTGLLLCGTYIENIKLKSESDSILILFNGEDGHKSLKNKKNVPYYQISVNNNLIFRDEHIDFKRNVLKDPIDPLKLPKKYCVKSLCVYAIGYTGEFCKKIVENDKRVKKIELTILYTNAPYKNNKGTTANNKHFWKIKNAPYYQIAVINDVTFRDEHIDFKRDILKDTYDPWKFPIKYCVHSPVSEANVMKAIKQIEDNTCVRFKKEKECDNTTQELIFQKSDICASHVGHISGNHSQIIYLSPECYENPYLILHEIGHALGLVHEHARIDRDKYVTIDYGSLDKNEEGNFEIRNTSHYKNYSTTYDYSALMHYAPYDFATFWRWVFGYPVIKPNLNWQYSRMMGQRKKMTFNEYKRINLCYCNWCGWVKNETGRIVKNSKADCKNGGYPDFNDCSKCVCPTGYTGDNCRKIVKTNDDCGNTNYTINDTTLPLVFQGKKKCYISLKAKVNTSKIQLVITHAYAPYENTICTEDVGFQFKYMKDRGTTGLLLCGSYLSYIVLKSESNSILVIYNGKDGHINNDVVFRDEHIDFKRNILKDPVDPRNLPIREADFCASNVGHVLKKHSQIIYLTPECYENPHLILHEIEDALGLVHEHSRTDRNNYVVIDYDSLEENEKSNFEIRKDPRFKNYSTTYDYSALMHYAPYDFATFWRWLFGYSVIKPKLFWEYSRMMGQREKMTFN</sequence>
<feature type="binding site" evidence="5">
    <location>
        <position position="1454"/>
    </location>
    <ligand>
        <name>Zn(2+)</name>
        <dbReference type="ChEBI" id="CHEBI:29105"/>
        <note>catalytic</note>
    </ligand>
</feature>
<keyword evidence="5 6" id="KW-0378">Hydrolase</keyword>
<feature type="active site" evidence="5">
    <location>
        <position position="2268"/>
    </location>
</feature>
<evidence type="ECO:0000256" key="2">
    <source>
        <dbReference type="ARBA" id="ARBA00022833"/>
    </source>
</evidence>
<feature type="binding site" evidence="5">
    <location>
        <position position="1109"/>
    </location>
    <ligand>
        <name>Zn(2+)</name>
        <dbReference type="ChEBI" id="CHEBI:29105"/>
        <note>catalytic</note>
    </ligand>
</feature>
<feature type="binding site" evidence="5">
    <location>
        <position position="176"/>
    </location>
    <ligand>
        <name>Zn(2+)</name>
        <dbReference type="ChEBI" id="CHEBI:29105"/>
        <note>catalytic</note>
    </ligand>
</feature>
<dbReference type="EC" id="3.4.24.-" evidence="6"/>
<feature type="binding site" evidence="5">
    <location>
        <position position="725"/>
    </location>
    <ligand>
        <name>Zn(2+)</name>
        <dbReference type="ChEBI" id="CHEBI:29105"/>
        <note>catalytic</note>
    </ligand>
</feature>
<feature type="active site" evidence="5">
    <location>
        <position position="506"/>
    </location>
</feature>
<evidence type="ECO:0000256" key="3">
    <source>
        <dbReference type="ARBA" id="ARBA00023049"/>
    </source>
</evidence>
<feature type="binding site" evidence="5">
    <location>
        <position position="1942"/>
    </location>
    <ligand>
        <name>Zn(2+)</name>
        <dbReference type="ChEBI" id="CHEBI:29105"/>
        <note>catalytic</note>
    </ligand>
</feature>
<dbReference type="Proteomes" id="UP000035681">
    <property type="component" value="Unplaced"/>
</dbReference>
<dbReference type="PROSITE" id="PS00022">
    <property type="entry name" value="EGF_1"/>
    <property type="match status" value="1"/>
</dbReference>
<feature type="binding site" evidence="5">
    <location>
        <position position="721"/>
    </location>
    <ligand>
        <name>Zn(2+)</name>
        <dbReference type="ChEBI" id="CHEBI:29105"/>
        <note>catalytic</note>
    </ligand>
</feature>
<feature type="active site" evidence="5">
    <location>
        <position position="167"/>
    </location>
</feature>
<feature type="binding site" evidence="5">
    <location>
        <position position="505"/>
    </location>
    <ligand>
        <name>Zn(2+)</name>
        <dbReference type="ChEBI" id="CHEBI:29105"/>
        <note>catalytic</note>
    </ligand>
</feature>
<evidence type="ECO:0000259" key="7">
    <source>
        <dbReference type="PROSITE" id="PS51864"/>
    </source>
</evidence>
<keyword evidence="2 5" id="KW-0862">Zinc</keyword>
<feature type="binding site" evidence="5">
    <location>
        <position position="509"/>
    </location>
    <ligand>
        <name>Zn(2+)</name>
        <dbReference type="ChEBI" id="CHEBI:29105"/>
        <note>catalytic</note>
    </ligand>
</feature>
<keyword evidence="5 6" id="KW-0645">Protease</keyword>
<feature type="domain" description="Peptidase M12A" evidence="7">
    <location>
        <begin position="628"/>
        <end position="830"/>
    </location>
</feature>
<feature type="domain" description="Peptidase M12A" evidence="7">
    <location>
        <begin position="404"/>
        <end position="615"/>
    </location>
</feature>
<dbReference type="GO" id="GO:0006508">
    <property type="term" value="P:proteolysis"/>
    <property type="evidence" value="ECO:0007669"/>
    <property type="project" value="UniProtKB-KW"/>
</dbReference>
<dbReference type="SUPFAM" id="SSF55486">
    <property type="entry name" value="Metalloproteases ('zincins'), catalytic domain"/>
    <property type="match status" value="7"/>
</dbReference>
<dbReference type="SMART" id="SM00181">
    <property type="entry name" value="EGF"/>
    <property type="match status" value="5"/>
</dbReference>
<feature type="active site" evidence="5">
    <location>
        <position position="722"/>
    </location>
</feature>
<evidence type="ECO:0000313" key="8">
    <source>
        <dbReference type="Proteomes" id="UP000035681"/>
    </source>
</evidence>
<evidence type="ECO:0000256" key="1">
    <source>
        <dbReference type="ARBA" id="ARBA00022723"/>
    </source>
</evidence>
<feature type="active site" evidence="5">
    <location>
        <position position="1455"/>
    </location>
</feature>
<accession>A0AAF5I3P8</accession>
<comment type="caution">
    <text evidence="5">Lacks conserved residue(s) required for the propagation of feature annotation.</text>
</comment>
<keyword evidence="4" id="KW-1015">Disulfide bond</keyword>
<keyword evidence="3 5" id="KW-0482">Metalloprotease</keyword>
<feature type="binding site" evidence="5">
    <location>
        <position position="515"/>
    </location>
    <ligand>
        <name>Zn(2+)</name>
        <dbReference type="ChEBI" id="CHEBI:29105"/>
        <note>catalytic</note>
    </ligand>
</feature>
<feature type="binding site" evidence="5">
    <location>
        <position position="731"/>
    </location>
    <ligand>
        <name>Zn(2+)</name>
        <dbReference type="ChEBI" id="CHEBI:29105"/>
        <note>catalytic</note>
    </ligand>
</feature>
<evidence type="ECO:0000256" key="4">
    <source>
        <dbReference type="ARBA" id="ARBA00023157"/>
    </source>
</evidence>
<feature type="binding site" evidence="5">
    <location>
        <position position="1464"/>
    </location>
    <ligand>
        <name>Zn(2+)</name>
        <dbReference type="ChEBI" id="CHEBI:29105"/>
        <note>catalytic</note>
    </ligand>
</feature>
<name>A0AAF5I3P8_STRER</name>
<dbReference type="Pfam" id="PF01400">
    <property type="entry name" value="Astacin"/>
    <property type="match status" value="7"/>
</dbReference>
<feature type="binding site" evidence="5">
    <location>
        <position position="1938"/>
    </location>
    <ligand>
        <name>Zn(2+)</name>
        <dbReference type="ChEBI" id="CHEBI:29105"/>
        <note>catalytic</note>
    </ligand>
</feature>
<keyword evidence="8" id="KW-1185">Reference proteome</keyword>
<feature type="binding site" evidence="5">
    <location>
        <position position="1458"/>
    </location>
    <ligand>
        <name>Zn(2+)</name>
        <dbReference type="ChEBI" id="CHEBI:29105"/>
        <note>catalytic</note>
    </ligand>
</feature>
<evidence type="ECO:0000256" key="5">
    <source>
        <dbReference type="PROSITE-ProRule" id="PRU01211"/>
    </source>
</evidence>
<evidence type="ECO:0000313" key="9">
    <source>
        <dbReference type="WBParaSite" id="TCONS_00014608.p1"/>
    </source>
</evidence>
<dbReference type="GO" id="GO:0004222">
    <property type="term" value="F:metalloendopeptidase activity"/>
    <property type="evidence" value="ECO:0007669"/>
    <property type="project" value="UniProtKB-UniRule"/>
</dbReference>
<feature type="binding site" evidence="5">
    <location>
        <position position="166"/>
    </location>
    <ligand>
        <name>Zn(2+)</name>
        <dbReference type="ChEBI" id="CHEBI:29105"/>
        <note>catalytic</note>
    </ligand>
</feature>
<dbReference type="InterPro" id="IPR000742">
    <property type="entry name" value="EGF"/>
</dbReference>
<reference evidence="9" key="1">
    <citation type="submission" date="2024-02" db="UniProtKB">
        <authorList>
            <consortium name="WormBaseParasite"/>
        </authorList>
    </citation>
    <scope>IDENTIFICATION</scope>
</reference>
<dbReference type="PROSITE" id="PS51864">
    <property type="entry name" value="ASTACIN"/>
    <property type="match status" value="7"/>
</dbReference>
<dbReference type="InterPro" id="IPR006026">
    <property type="entry name" value="Peptidase_Metallo"/>
</dbReference>
<evidence type="ECO:0000256" key="6">
    <source>
        <dbReference type="RuleBase" id="RU361183"/>
    </source>
</evidence>
<dbReference type="GO" id="GO:0008270">
    <property type="term" value="F:zinc ion binding"/>
    <property type="evidence" value="ECO:0007669"/>
    <property type="project" value="UniProtKB-UniRule"/>
</dbReference>
<dbReference type="PRINTS" id="PR00480">
    <property type="entry name" value="ASTACIN"/>
</dbReference>
<feature type="domain" description="Peptidase M12A" evidence="7">
    <location>
        <begin position="74"/>
        <end position="278"/>
    </location>
</feature>
<protein>
    <recommendedName>
        <fullName evidence="6">Metalloendopeptidase</fullName>
        <ecNumber evidence="6">3.4.24.-</ecNumber>
    </recommendedName>
</protein>
<comment type="cofactor">
    <cofactor evidence="5 6">
        <name>Zn(2+)</name>
        <dbReference type="ChEBI" id="CHEBI:29105"/>
    </cofactor>
    <text evidence="5 6">Binds 1 zinc ion per subunit.</text>
</comment>
<dbReference type="InterPro" id="IPR001506">
    <property type="entry name" value="Peptidase_M12A"/>
</dbReference>
<feature type="active site" evidence="5">
    <location>
        <position position="1100"/>
    </location>
</feature>
<dbReference type="PROSITE" id="PS01186">
    <property type="entry name" value="EGF_2"/>
    <property type="match status" value="1"/>
</dbReference>
<keyword evidence="1 5" id="KW-0479">Metal-binding</keyword>
<dbReference type="Gene3D" id="3.40.390.10">
    <property type="entry name" value="Collagenase (Catalytic Domain)"/>
    <property type="match status" value="7"/>
</dbReference>
<feature type="binding site" evidence="5">
    <location>
        <position position="1948"/>
    </location>
    <ligand>
        <name>Zn(2+)</name>
        <dbReference type="ChEBI" id="CHEBI:29105"/>
        <note>catalytic</note>
    </ligand>
</feature>
<feature type="domain" description="Peptidase M12A" evidence="7">
    <location>
        <begin position="2250"/>
        <end position="2365"/>
    </location>
</feature>
<feature type="binding site" evidence="5">
    <location>
        <position position="170"/>
    </location>
    <ligand>
        <name>Zn(2+)</name>
        <dbReference type="ChEBI" id="CHEBI:29105"/>
        <note>catalytic</note>
    </ligand>
</feature>
<dbReference type="PANTHER" id="PTHR10127">
    <property type="entry name" value="DISCOIDIN, CUB, EGF, LAMININ , AND ZINC METALLOPROTEASE DOMAIN CONTAINING"/>
    <property type="match status" value="1"/>
</dbReference>
<feature type="domain" description="Peptidase M12A" evidence="7">
    <location>
        <begin position="1845"/>
        <end position="2047"/>
    </location>
</feature>
<dbReference type="PANTHER" id="PTHR10127:SF802">
    <property type="entry name" value="ZINC METALLOPROTEINASE NAS-10"/>
    <property type="match status" value="1"/>
</dbReference>